<evidence type="ECO:0000256" key="1">
    <source>
        <dbReference type="ARBA" id="ARBA00004496"/>
    </source>
</evidence>
<keyword evidence="3" id="KW-0343">GTPase activation</keyword>
<dbReference type="PANTHER" id="PTHR10980:SF3">
    <property type="entry name" value="LD16419P"/>
    <property type="match status" value="1"/>
</dbReference>
<dbReference type="PANTHER" id="PTHR10980">
    <property type="entry name" value="RHO GDP-DISSOCIATION INHIBITOR"/>
    <property type="match status" value="1"/>
</dbReference>
<comment type="subcellular location">
    <subcellularLocation>
        <location evidence="1">Cytoplasm</location>
    </subcellularLocation>
</comment>
<evidence type="ECO:0008006" key="8">
    <source>
        <dbReference type="Google" id="ProtNLM"/>
    </source>
</evidence>
<comment type="caution">
    <text evidence="6">The sequence shown here is derived from an EMBL/GenBank/DDBJ whole genome shotgun (WGS) entry which is preliminary data.</text>
</comment>
<evidence type="ECO:0000256" key="5">
    <source>
        <dbReference type="SAM" id="MobiDB-lite"/>
    </source>
</evidence>
<keyword evidence="4" id="KW-0963">Cytoplasm</keyword>
<accession>A0AAE1Z5Y0</accession>
<dbReference type="InterPro" id="IPR000406">
    <property type="entry name" value="Rho_GDI"/>
</dbReference>
<dbReference type="InterPro" id="IPR024792">
    <property type="entry name" value="RhoGDI_dom_sf"/>
</dbReference>
<feature type="region of interest" description="Disordered" evidence="5">
    <location>
        <begin position="1"/>
        <end position="32"/>
    </location>
</feature>
<dbReference type="SUPFAM" id="SSF81296">
    <property type="entry name" value="E set domains"/>
    <property type="match status" value="1"/>
</dbReference>
<dbReference type="Pfam" id="PF02115">
    <property type="entry name" value="Rho_GDI"/>
    <property type="match status" value="1"/>
</dbReference>
<comment type="similarity">
    <text evidence="2">Belongs to the Rho GDI family.</text>
</comment>
<reference evidence="6" key="1">
    <citation type="submission" date="2022-04" db="EMBL/GenBank/DDBJ databases">
        <authorList>
            <person name="Xu L."/>
            <person name="Lv Z."/>
        </authorList>
    </citation>
    <scope>NUCLEOTIDE SEQUENCE</scope>
    <source>
        <strain evidence="6">LV_2022a</strain>
    </source>
</reference>
<dbReference type="GO" id="GO:0005829">
    <property type="term" value="C:cytosol"/>
    <property type="evidence" value="ECO:0007669"/>
    <property type="project" value="TreeGrafter"/>
</dbReference>
<dbReference type="FunFam" id="2.70.50.30:FF:000004">
    <property type="entry name" value="Rho GDP-dissociation inhibitor 1"/>
    <property type="match status" value="1"/>
</dbReference>
<dbReference type="AlphaFoldDB" id="A0AAE1Z5Y0"/>
<dbReference type="InterPro" id="IPR014756">
    <property type="entry name" value="Ig_E-set"/>
</dbReference>
<dbReference type="GO" id="GO:0016020">
    <property type="term" value="C:membrane"/>
    <property type="evidence" value="ECO:0007669"/>
    <property type="project" value="TreeGrafter"/>
</dbReference>
<dbReference type="GO" id="GO:0005096">
    <property type="term" value="F:GTPase activator activity"/>
    <property type="evidence" value="ECO:0007669"/>
    <property type="project" value="UniProtKB-KW"/>
</dbReference>
<dbReference type="PRINTS" id="PR00492">
    <property type="entry name" value="RHOGDI"/>
</dbReference>
<dbReference type="Gene3D" id="2.70.50.30">
    <property type="entry name" value="Coagulation Factor XIII, subunit A, domain 1"/>
    <property type="match status" value="1"/>
</dbReference>
<dbReference type="GO" id="GO:0007266">
    <property type="term" value="P:Rho protein signal transduction"/>
    <property type="evidence" value="ECO:0007669"/>
    <property type="project" value="InterPro"/>
</dbReference>
<proteinExistence type="inferred from homology"/>
<evidence type="ECO:0000313" key="7">
    <source>
        <dbReference type="Proteomes" id="UP001292079"/>
    </source>
</evidence>
<evidence type="ECO:0000256" key="3">
    <source>
        <dbReference type="ARBA" id="ARBA00022468"/>
    </source>
</evidence>
<name>A0AAE1Z5Y0_SCHME</name>
<feature type="compositionally biased region" description="Basic and acidic residues" evidence="5">
    <location>
        <begin position="14"/>
        <end position="32"/>
    </location>
</feature>
<sequence length="200" mass="22760">MAHQSAEDGEWDDDNKNRYKPPEKRTLEEIRGLDQEDESLQRYKAALLGPAVGTFNIPFPDNPSNVVVEKFCILVEGQPDIEFNLLGNLSTFKSKPVQIVEGSCYRIQVVYYVQRDIVCGLRFKQSTHKGLIQADKISVMLGSYGPQSEPYVWKSEPEEAPKGVLSRGIYNIKSQFTDDDKTDYVTWEWCINVVKKSSDS</sequence>
<protein>
    <recommendedName>
        <fullName evidence="8">Rho GDP-dissociation inhibitor</fullName>
    </recommendedName>
</protein>
<evidence type="ECO:0000313" key="6">
    <source>
        <dbReference type="EMBL" id="KAK4468211.1"/>
    </source>
</evidence>
<evidence type="ECO:0000256" key="4">
    <source>
        <dbReference type="ARBA" id="ARBA00022490"/>
    </source>
</evidence>
<gene>
    <name evidence="6" type="ORF">MN116_008369</name>
</gene>
<evidence type="ECO:0000256" key="2">
    <source>
        <dbReference type="ARBA" id="ARBA00009758"/>
    </source>
</evidence>
<dbReference type="GO" id="GO:0005094">
    <property type="term" value="F:Rho GDP-dissociation inhibitor activity"/>
    <property type="evidence" value="ECO:0007669"/>
    <property type="project" value="InterPro"/>
</dbReference>
<dbReference type="EMBL" id="JALJAT010000007">
    <property type="protein sequence ID" value="KAK4468211.1"/>
    <property type="molecule type" value="Genomic_DNA"/>
</dbReference>
<reference evidence="6" key="2">
    <citation type="journal article" date="2023" name="Infect Dis Poverty">
        <title>Chromosome-scale genome of the human blood fluke Schistosoma mekongi and its implications for public health.</title>
        <authorList>
            <person name="Zhou M."/>
            <person name="Xu L."/>
            <person name="Xu D."/>
            <person name="Chen W."/>
            <person name="Khan J."/>
            <person name="Hu Y."/>
            <person name="Huang H."/>
            <person name="Wei H."/>
            <person name="Zhang Y."/>
            <person name="Chusongsang P."/>
            <person name="Tanasarnprasert K."/>
            <person name="Hu X."/>
            <person name="Limpanont Y."/>
            <person name="Lv Z."/>
        </authorList>
    </citation>
    <scope>NUCLEOTIDE SEQUENCE</scope>
    <source>
        <strain evidence="6">LV_2022a</strain>
    </source>
</reference>
<organism evidence="6 7">
    <name type="scientific">Schistosoma mekongi</name>
    <name type="common">Parasitic worm</name>
    <dbReference type="NCBI Taxonomy" id="38744"/>
    <lineage>
        <taxon>Eukaryota</taxon>
        <taxon>Metazoa</taxon>
        <taxon>Spiralia</taxon>
        <taxon>Lophotrochozoa</taxon>
        <taxon>Platyhelminthes</taxon>
        <taxon>Trematoda</taxon>
        <taxon>Digenea</taxon>
        <taxon>Strigeidida</taxon>
        <taxon>Schistosomatoidea</taxon>
        <taxon>Schistosomatidae</taxon>
        <taxon>Schistosoma</taxon>
    </lineage>
</organism>
<keyword evidence="7" id="KW-1185">Reference proteome</keyword>
<dbReference type="Proteomes" id="UP001292079">
    <property type="component" value="Unassembled WGS sequence"/>
</dbReference>